<comment type="caution">
    <text evidence="2">The sequence shown here is derived from an EMBL/GenBank/DDBJ whole genome shotgun (WGS) entry which is preliminary data.</text>
</comment>
<evidence type="ECO:0000313" key="2">
    <source>
        <dbReference type="EMBL" id="KAL2743468.1"/>
    </source>
</evidence>
<dbReference type="EMBL" id="JAYRBN010000056">
    <property type="protein sequence ID" value="KAL2743468.1"/>
    <property type="molecule type" value="Genomic_DNA"/>
</dbReference>
<sequence length="99" mass="11689">MYYNIKANNIEDIKSFPVLRSHASSRFRRSRDTQESKRFKKKGKKSKWRRGRCPPRLYSTLTTLPTLATAFSRKLLVVPDCYAVYIITIKCHFVKENCK</sequence>
<name>A0ABD2CEI1_VESMC</name>
<keyword evidence="3" id="KW-1185">Reference proteome</keyword>
<reference evidence="2 3" key="1">
    <citation type="journal article" date="2024" name="Ann. Entomol. Soc. Am.">
        <title>Genomic analyses of the southern and eastern yellowjacket wasps (Hymenoptera: Vespidae) reveal evolutionary signatures of social life.</title>
        <authorList>
            <person name="Catto M.A."/>
            <person name="Caine P.B."/>
            <person name="Orr S.E."/>
            <person name="Hunt B.G."/>
            <person name="Goodisman M.A.D."/>
        </authorList>
    </citation>
    <scope>NUCLEOTIDE SEQUENCE [LARGE SCALE GENOMIC DNA]</scope>
    <source>
        <strain evidence="2">232</strain>
        <tissue evidence="2">Head and thorax</tissue>
    </source>
</reference>
<dbReference type="AlphaFoldDB" id="A0ABD2CEI1"/>
<accession>A0ABD2CEI1</accession>
<dbReference type="Proteomes" id="UP001607303">
    <property type="component" value="Unassembled WGS sequence"/>
</dbReference>
<gene>
    <name evidence="2" type="ORF">V1477_008957</name>
</gene>
<feature type="compositionally biased region" description="Basic residues" evidence="1">
    <location>
        <begin position="38"/>
        <end position="52"/>
    </location>
</feature>
<evidence type="ECO:0000313" key="3">
    <source>
        <dbReference type="Proteomes" id="UP001607303"/>
    </source>
</evidence>
<proteinExistence type="predicted"/>
<organism evidence="2 3">
    <name type="scientific">Vespula maculifrons</name>
    <name type="common">Eastern yellow jacket</name>
    <name type="synonym">Wasp</name>
    <dbReference type="NCBI Taxonomy" id="7453"/>
    <lineage>
        <taxon>Eukaryota</taxon>
        <taxon>Metazoa</taxon>
        <taxon>Ecdysozoa</taxon>
        <taxon>Arthropoda</taxon>
        <taxon>Hexapoda</taxon>
        <taxon>Insecta</taxon>
        <taxon>Pterygota</taxon>
        <taxon>Neoptera</taxon>
        <taxon>Endopterygota</taxon>
        <taxon>Hymenoptera</taxon>
        <taxon>Apocrita</taxon>
        <taxon>Aculeata</taxon>
        <taxon>Vespoidea</taxon>
        <taxon>Vespidae</taxon>
        <taxon>Vespinae</taxon>
        <taxon>Vespula</taxon>
    </lineage>
</organism>
<evidence type="ECO:0000256" key="1">
    <source>
        <dbReference type="SAM" id="MobiDB-lite"/>
    </source>
</evidence>
<feature type="region of interest" description="Disordered" evidence="1">
    <location>
        <begin position="25"/>
        <end position="52"/>
    </location>
</feature>
<protein>
    <submittedName>
        <fullName evidence="2">Uncharacterized protein</fullName>
    </submittedName>
</protein>